<dbReference type="HOGENOM" id="CLU_000960_29_0_1"/>
<gene>
    <name evidence="9" type="ORF">BN7_4490</name>
</gene>
<dbReference type="GO" id="GO:0016020">
    <property type="term" value="C:membrane"/>
    <property type="evidence" value="ECO:0007669"/>
    <property type="project" value="UniProtKB-SubCell"/>
</dbReference>
<dbReference type="eggNOG" id="KOG0254">
    <property type="taxonomic scope" value="Eukaryota"/>
</dbReference>
<dbReference type="Pfam" id="PF07690">
    <property type="entry name" value="MFS_1"/>
    <property type="match status" value="1"/>
</dbReference>
<dbReference type="SUPFAM" id="SSF103473">
    <property type="entry name" value="MFS general substrate transporter"/>
    <property type="match status" value="1"/>
</dbReference>
<feature type="transmembrane region" description="Helical" evidence="7">
    <location>
        <begin position="180"/>
        <end position="201"/>
    </location>
</feature>
<evidence type="ECO:0000256" key="3">
    <source>
        <dbReference type="ARBA" id="ARBA00022692"/>
    </source>
</evidence>
<evidence type="ECO:0000313" key="10">
    <source>
        <dbReference type="Proteomes" id="UP000009328"/>
    </source>
</evidence>
<dbReference type="Gene3D" id="1.20.1250.20">
    <property type="entry name" value="MFS general substrate transporter like domains"/>
    <property type="match status" value="2"/>
</dbReference>
<evidence type="ECO:0000256" key="4">
    <source>
        <dbReference type="ARBA" id="ARBA00022989"/>
    </source>
</evidence>
<feature type="transmembrane region" description="Helical" evidence="7">
    <location>
        <begin position="115"/>
        <end position="137"/>
    </location>
</feature>
<reference evidence="9 10" key="1">
    <citation type="journal article" date="2012" name="Eukaryot. Cell">
        <title>Draft genome sequence of Wickerhamomyces ciferrii NRRL Y-1031 F-60-10.</title>
        <authorList>
            <person name="Schneider J."/>
            <person name="Andrea H."/>
            <person name="Blom J."/>
            <person name="Jaenicke S."/>
            <person name="Ruckert C."/>
            <person name="Schorsch C."/>
            <person name="Szczepanowski R."/>
            <person name="Farwick M."/>
            <person name="Goesmann A."/>
            <person name="Puhler A."/>
            <person name="Schaffer S."/>
            <person name="Tauch A."/>
            <person name="Kohler T."/>
            <person name="Brinkrolf K."/>
        </authorList>
    </citation>
    <scope>NUCLEOTIDE SEQUENCE [LARGE SCALE GENOMIC DNA]</scope>
    <source>
        <strain evidence="10">ATCC 14091 / BCRC 22168 / CBS 111 / JCM 3599 / NBRC 0793 / NRRL Y-1031 F-60-10</strain>
    </source>
</reference>
<feature type="transmembrane region" description="Helical" evidence="7">
    <location>
        <begin position="404"/>
        <end position="421"/>
    </location>
</feature>
<dbReference type="AlphaFoldDB" id="K0KPK4"/>
<protein>
    <submittedName>
        <fullName evidence="9">Actinorhodin transporter</fullName>
    </submittedName>
</protein>
<feature type="transmembrane region" description="Helical" evidence="7">
    <location>
        <begin position="514"/>
        <end position="532"/>
    </location>
</feature>
<dbReference type="PANTHER" id="PTHR42718:SF9">
    <property type="entry name" value="MAJOR FACILITATOR SUPERFAMILY MULTIDRUG TRANSPORTER MFSC"/>
    <property type="match status" value="1"/>
</dbReference>
<evidence type="ECO:0000256" key="5">
    <source>
        <dbReference type="ARBA" id="ARBA00023136"/>
    </source>
</evidence>
<feature type="transmembrane region" description="Helical" evidence="7">
    <location>
        <begin position="21"/>
        <end position="48"/>
    </location>
</feature>
<evidence type="ECO:0000259" key="8">
    <source>
        <dbReference type="PROSITE" id="PS50850"/>
    </source>
</evidence>
<dbReference type="Proteomes" id="UP000009328">
    <property type="component" value="Unassembled WGS sequence"/>
</dbReference>
<keyword evidence="3 7" id="KW-0812">Transmembrane</keyword>
<evidence type="ECO:0000313" key="9">
    <source>
        <dbReference type="EMBL" id="CCH44921.1"/>
    </source>
</evidence>
<dbReference type="PANTHER" id="PTHR42718">
    <property type="entry name" value="MAJOR FACILITATOR SUPERFAMILY MULTIDRUG TRANSPORTER MFSC"/>
    <property type="match status" value="1"/>
</dbReference>
<comment type="subcellular location">
    <subcellularLocation>
        <location evidence="1">Membrane</location>
        <topology evidence="1">Multi-pass membrane protein</topology>
    </subcellularLocation>
</comment>
<feature type="region of interest" description="Disordered" evidence="6">
    <location>
        <begin position="537"/>
        <end position="563"/>
    </location>
</feature>
<dbReference type="InterPro" id="IPR036259">
    <property type="entry name" value="MFS_trans_sf"/>
</dbReference>
<feature type="transmembrane region" description="Helical" evidence="7">
    <location>
        <begin position="472"/>
        <end position="493"/>
    </location>
</feature>
<feature type="compositionally biased region" description="Basic and acidic residues" evidence="6">
    <location>
        <begin position="291"/>
        <end position="301"/>
    </location>
</feature>
<dbReference type="InterPro" id="IPR020846">
    <property type="entry name" value="MFS_dom"/>
</dbReference>
<feature type="domain" description="Major facilitator superfamily (MFS) profile" evidence="8">
    <location>
        <begin position="23"/>
        <end position="535"/>
    </location>
</feature>
<feature type="transmembrane region" description="Helical" evidence="7">
    <location>
        <begin position="338"/>
        <end position="360"/>
    </location>
</feature>
<feature type="transmembrane region" description="Helical" evidence="7">
    <location>
        <begin position="90"/>
        <end position="109"/>
    </location>
</feature>
<dbReference type="EMBL" id="CAIF01000164">
    <property type="protein sequence ID" value="CCH44921.1"/>
    <property type="molecule type" value="Genomic_DNA"/>
</dbReference>
<keyword evidence="5 7" id="KW-0472">Membrane</keyword>
<keyword evidence="2" id="KW-0813">Transport</keyword>
<organism evidence="9 10">
    <name type="scientific">Wickerhamomyces ciferrii (strain ATCC 14091 / BCRC 22168 / CBS 111 / JCM 3599 / NBRC 0793 / NRRL Y-1031 F-60-10)</name>
    <name type="common">Yeast</name>
    <name type="synonym">Pichia ciferrii</name>
    <dbReference type="NCBI Taxonomy" id="1206466"/>
    <lineage>
        <taxon>Eukaryota</taxon>
        <taxon>Fungi</taxon>
        <taxon>Dikarya</taxon>
        <taxon>Ascomycota</taxon>
        <taxon>Saccharomycotina</taxon>
        <taxon>Saccharomycetes</taxon>
        <taxon>Phaffomycetales</taxon>
        <taxon>Wickerhamomycetaceae</taxon>
        <taxon>Wickerhamomyces</taxon>
    </lineage>
</organism>
<evidence type="ECO:0000256" key="6">
    <source>
        <dbReference type="SAM" id="MobiDB-lite"/>
    </source>
</evidence>
<proteinExistence type="predicted"/>
<comment type="caution">
    <text evidence="9">The sequence shown here is derived from an EMBL/GenBank/DDBJ whole genome shotgun (WGS) entry which is preliminary data.</text>
</comment>
<feature type="transmembrane region" description="Helical" evidence="7">
    <location>
        <begin position="372"/>
        <end position="392"/>
    </location>
</feature>
<feature type="transmembrane region" description="Helical" evidence="7">
    <location>
        <begin position="248"/>
        <end position="270"/>
    </location>
</feature>
<dbReference type="PROSITE" id="PS50850">
    <property type="entry name" value="MFS"/>
    <property type="match status" value="1"/>
</dbReference>
<keyword evidence="10" id="KW-1185">Reference proteome</keyword>
<keyword evidence="4 7" id="KW-1133">Transmembrane helix</keyword>
<feature type="region of interest" description="Disordered" evidence="6">
    <location>
        <begin position="288"/>
        <end position="311"/>
    </location>
</feature>
<sequence length="563" mass="62670">MELLRKGRNLVPLETKNKYKVWIYFLVIIATSLDNLNVSGTLTAIFSITEHFPNAGTTTISWVFSAYSLTLGAFIIIAGKLADVLGPHNVFLCGLFFMSIFALITAVIVKEPIALIVFRAIQGIFASSLIPSTFAMTGNYFKGDALLKALTGFIMSLTTVFGIGCILGGAFSVSSAGYKGLFYFTFAVGMFSFIILFFLIIPIDETEGHKNLKIKDLDFGGSFALVAGLLLIILGLTEGGHSWQKPAAYVPIIIGGLVLIGVILFEMVYIQLFKDKVDSQIKSIESNTTHLSEENKDKDELNPSNQSVETKSEIPGINDWRYKIQLLFPREVVSIRNFYQYLASTFLFYINYIAVMTTVIQYYQYVTLDSPIMTAVKVLPLALGLAVGATVYRQRYAEKFGLKFVICCSPIIVLTMCVWLSRLDFRVKNSYWKYECFAQFFIGYGTNLYFQVYWTDIIIGTPLHLQGVVSGILQTAGQIGICFGNAIIASLVGDLTLDKSFESRLKLHDKFKKNFYLAFAASGALFLVLLTTKKTPKMDQTPKISDEEQGVTENEVEKESESN</sequence>
<dbReference type="InParanoid" id="K0KPK4"/>
<feature type="transmembrane region" description="Helical" evidence="7">
    <location>
        <begin position="60"/>
        <end position="78"/>
    </location>
</feature>
<name>K0KPK4_WICCF</name>
<dbReference type="InterPro" id="IPR011701">
    <property type="entry name" value="MFS"/>
</dbReference>
<evidence type="ECO:0000256" key="7">
    <source>
        <dbReference type="SAM" id="Phobius"/>
    </source>
</evidence>
<evidence type="ECO:0000256" key="2">
    <source>
        <dbReference type="ARBA" id="ARBA00022448"/>
    </source>
</evidence>
<accession>K0KPK4</accession>
<evidence type="ECO:0000256" key="1">
    <source>
        <dbReference type="ARBA" id="ARBA00004141"/>
    </source>
</evidence>
<feature type="transmembrane region" description="Helical" evidence="7">
    <location>
        <begin position="149"/>
        <end position="174"/>
    </location>
</feature>
<dbReference type="GO" id="GO:0022857">
    <property type="term" value="F:transmembrane transporter activity"/>
    <property type="evidence" value="ECO:0007669"/>
    <property type="project" value="InterPro"/>
</dbReference>
<feature type="transmembrane region" description="Helical" evidence="7">
    <location>
        <begin position="217"/>
        <end position="236"/>
    </location>
</feature>